<evidence type="ECO:0000256" key="7">
    <source>
        <dbReference type="SAM" id="Phobius"/>
    </source>
</evidence>
<dbReference type="HOGENOM" id="CLU_019101_2_3_1"/>
<dbReference type="RefSeq" id="XP_016222637.1">
    <property type="nucleotide sequence ID" value="XM_016370344.1"/>
</dbReference>
<keyword evidence="3 7" id="KW-1133">Transmembrane helix</keyword>
<dbReference type="GeneID" id="27323493"/>
<dbReference type="Pfam" id="PF20684">
    <property type="entry name" value="Fung_rhodopsin"/>
    <property type="match status" value="1"/>
</dbReference>
<feature type="compositionally biased region" description="Polar residues" evidence="6">
    <location>
        <begin position="360"/>
        <end position="369"/>
    </location>
</feature>
<organism evidence="9 10">
    <name type="scientific">Exophiala mesophila</name>
    <name type="common">Black yeast-like fungus</name>
    <dbReference type="NCBI Taxonomy" id="212818"/>
    <lineage>
        <taxon>Eukaryota</taxon>
        <taxon>Fungi</taxon>
        <taxon>Dikarya</taxon>
        <taxon>Ascomycota</taxon>
        <taxon>Pezizomycotina</taxon>
        <taxon>Eurotiomycetes</taxon>
        <taxon>Chaetothyriomycetidae</taxon>
        <taxon>Chaetothyriales</taxon>
        <taxon>Herpotrichiellaceae</taxon>
        <taxon>Exophiala</taxon>
    </lineage>
</organism>
<dbReference type="InterPro" id="IPR052337">
    <property type="entry name" value="SAT4-like"/>
</dbReference>
<dbReference type="PANTHER" id="PTHR33048:SF149">
    <property type="entry name" value="UBID FAMILY DECARBOXYLASE"/>
    <property type="match status" value="1"/>
</dbReference>
<sequence length="393" mass="43986">MSDIQSPNPGFVPESWSLYGVGAFFGLLRLYAKLRRVGWRKLQLDDGFIAFGLVSYTMLCVSFNQMATGAGSNLMTPEEEAQLTPEIIADRIRGSKWVFVSEHAMLLTIWSMKAAMLTLYARVTEGLRVRKLLNALIVWTICAFLGDVLALFLICRPLSQYWAVPPNNPQCSTYEYFQIVNAVFNISTDVFILAIGIPPVMKARLSVQQKLVLGVIFGMGTFVIVAAVLRAIYCLVPSLVSYVYMNWYFREASVAIYVTILPGLWVFFREIFPILSKFGTSRKGTKATSGDNHTANWRGQPLAKKSHNTFDHGSNRHNLGSSKDFDLDLDLDTYPISKSVVTGSEHELERGRSMSEAHNGDTSSTSSRGFDQAANEIRRDVTFTVERVPMEKP</sequence>
<dbReference type="GO" id="GO:0016020">
    <property type="term" value="C:membrane"/>
    <property type="evidence" value="ECO:0007669"/>
    <property type="project" value="UniProtKB-SubCell"/>
</dbReference>
<protein>
    <recommendedName>
        <fullName evidence="8">Rhodopsin domain-containing protein</fullName>
    </recommendedName>
</protein>
<evidence type="ECO:0000313" key="9">
    <source>
        <dbReference type="EMBL" id="KIV91063.1"/>
    </source>
</evidence>
<dbReference type="InterPro" id="IPR049326">
    <property type="entry name" value="Rhodopsin_dom_fungi"/>
</dbReference>
<dbReference type="VEuPathDB" id="FungiDB:PV10_05648"/>
<evidence type="ECO:0000259" key="8">
    <source>
        <dbReference type="Pfam" id="PF20684"/>
    </source>
</evidence>
<comment type="similarity">
    <text evidence="5">Belongs to the SAT4 family.</text>
</comment>
<comment type="subcellular location">
    <subcellularLocation>
        <location evidence="1">Membrane</location>
        <topology evidence="1">Multi-pass membrane protein</topology>
    </subcellularLocation>
</comment>
<keyword evidence="4 7" id="KW-0472">Membrane</keyword>
<keyword evidence="2 7" id="KW-0812">Transmembrane</keyword>
<evidence type="ECO:0000256" key="1">
    <source>
        <dbReference type="ARBA" id="ARBA00004141"/>
    </source>
</evidence>
<evidence type="ECO:0000256" key="3">
    <source>
        <dbReference type="ARBA" id="ARBA00022989"/>
    </source>
</evidence>
<keyword evidence="10" id="KW-1185">Reference proteome</keyword>
<proteinExistence type="inferred from homology"/>
<gene>
    <name evidence="9" type="ORF">PV10_05648</name>
</gene>
<feature type="domain" description="Rhodopsin" evidence="8">
    <location>
        <begin position="28"/>
        <end position="268"/>
    </location>
</feature>
<feature type="region of interest" description="Disordered" evidence="6">
    <location>
        <begin position="342"/>
        <end position="375"/>
    </location>
</feature>
<dbReference type="STRING" id="212818.A0A0D1ZWB0"/>
<dbReference type="OrthoDB" id="3903189at2759"/>
<dbReference type="PANTHER" id="PTHR33048">
    <property type="entry name" value="PTH11-LIKE INTEGRAL MEMBRANE PROTEIN (AFU_ORTHOLOGUE AFUA_5G11245)"/>
    <property type="match status" value="1"/>
</dbReference>
<accession>A0A0D1ZWB0</accession>
<evidence type="ECO:0000313" key="10">
    <source>
        <dbReference type="Proteomes" id="UP000054302"/>
    </source>
</evidence>
<evidence type="ECO:0000256" key="4">
    <source>
        <dbReference type="ARBA" id="ARBA00023136"/>
    </source>
</evidence>
<feature type="transmembrane region" description="Helical" evidence="7">
    <location>
        <begin position="211"/>
        <end position="233"/>
    </location>
</feature>
<dbReference type="OMA" id="NKVYCLV"/>
<evidence type="ECO:0000256" key="5">
    <source>
        <dbReference type="ARBA" id="ARBA00038359"/>
    </source>
</evidence>
<feature type="transmembrane region" description="Helical" evidence="7">
    <location>
        <begin position="179"/>
        <end position="199"/>
    </location>
</feature>
<feature type="compositionally biased region" description="Polar residues" evidence="6">
    <location>
        <begin position="286"/>
        <end position="297"/>
    </location>
</feature>
<feature type="transmembrane region" description="Helical" evidence="7">
    <location>
        <begin position="16"/>
        <end position="32"/>
    </location>
</feature>
<feature type="compositionally biased region" description="Basic and acidic residues" evidence="6">
    <location>
        <begin position="344"/>
        <end position="359"/>
    </location>
</feature>
<feature type="transmembrane region" description="Helical" evidence="7">
    <location>
        <begin position="253"/>
        <end position="272"/>
    </location>
</feature>
<reference evidence="9 10" key="1">
    <citation type="submission" date="2015-01" db="EMBL/GenBank/DDBJ databases">
        <title>The Genome Sequence of Exophiala mesophila CBS40295.</title>
        <authorList>
            <consortium name="The Broad Institute Genomics Platform"/>
            <person name="Cuomo C."/>
            <person name="de Hoog S."/>
            <person name="Gorbushina A."/>
            <person name="Stielow B."/>
            <person name="Teixiera M."/>
            <person name="Abouelleil A."/>
            <person name="Chapman S.B."/>
            <person name="Priest M."/>
            <person name="Young S.K."/>
            <person name="Wortman J."/>
            <person name="Nusbaum C."/>
            <person name="Birren B."/>
        </authorList>
    </citation>
    <scope>NUCLEOTIDE SEQUENCE [LARGE SCALE GENOMIC DNA]</scope>
    <source>
        <strain evidence="9 10">CBS 40295</strain>
    </source>
</reference>
<feature type="region of interest" description="Disordered" evidence="6">
    <location>
        <begin position="281"/>
        <end position="300"/>
    </location>
</feature>
<feature type="transmembrane region" description="Helical" evidence="7">
    <location>
        <begin position="133"/>
        <end position="159"/>
    </location>
</feature>
<name>A0A0D1ZWB0_EXOME</name>
<dbReference type="Proteomes" id="UP000054302">
    <property type="component" value="Unassembled WGS sequence"/>
</dbReference>
<dbReference type="EMBL" id="KN847523">
    <property type="protein sequence ID" value="KIV91063.1"/>
    <property type="molecule type" value="Genomic_DNA"/>
</dbReference>
<evidence type="ECO:0000256" key="6">
    <source>
        <dbReference type="SAM" id="MobiDB-lite"/>
    </source>
</evidence>
<dbReference type="AlphaFoldDB" id="A0A0D1ZWB0"/>
<evidence type="ECO:0000256" key="2">
    <source>
        <dbReference type="ARBA" id="ARBA00022692"/>
    </source>
</evidence>